<reference evidence="4 5" key="1">
    <citation type="submission" date="2020-10" db="EMBL/GenBank/DDBJ databases">
        <title>Bacillus sp. HD4P25, an endophyte from a halophyte.</title>
        <authorList>
            <person name="Sun J.-Q."/>
        </authorList>
    </citation>
    <scope>NUCLEOTIDE SEQUENCE [LARGE SCALE GENOMIC DNA]</scope>
    <source>
        <strain evidence="4 5">YIM 93174</strain>
    </source>
</reference>
<dbReference type="Proteomes" id="UP001516662">
    <property type="component" value="Unassembled WGS sequence"/>
</dbReference>
<dbReference type="InterPro" id="IPR010981">
    <property type="entry name" value="SinR/SinI_dimer_dom"/>
</dbReference>
<organism evidence="4 5">
    <name type="scientific">Litchfieldia luteola</name>
    <dbReference type="NCBI Taxonomy" id="682179"/>
    <lineage>
        <taxon>Bacteria</taxon>
        <taxon>Bacillati</taxon>
        <taxon>Bacillota</taxon>
        <taxon>Bacilli</taxon>
        <taxon>Bacillales</taxon>
        <taxon>Bacillaceae</taxon>
        <taxon>Litchfieldia</taxon>
    </lineage>
</organism>
<dbReference type="Gene3D" id="1.10.260.40">
    <property type="entry name" value="lambda repressor-like DNA-binding domains"/>
    <property type="match status" value="1"/>
</dbReference>
<dbReference type="SUPFAM" id="SSF47413">
    <property type="entry name" value="lambda repressor-like DNA-binding domains"/>
    <property type="match status" value="1"/>
</dbReference>
<keyword evidence="5" id="KW-1185">Reference proteome</keyword>
<dbReference type="PROSITE" id="PS51500">
    <property type="entry name" value="SIN"/>
    <property type="match status" value="1"/>
</dbReference>
<sequence length="119" mass="13882">MIGKRIRKLRQKKGISMSELSKQAGVSKSYLSYIERDLQTNPSLQFLSKLAETLDTDIEYLLGTGSSAKVTREILDNEWAVLLKKAIDDGMSKEDFREYRDFINFRNWKNTRQERNVSE</sequence>
<dbReference type="RefSeq" id="WP_193535412.1">
    <property type="nucleotide sequence ID" value="NZ_JADCLJ010000019.1"/>
</dbReference>
<dbReference type="PROSITE" id="PS50943">
    <property type="entry name" value="HTH_CROC1"/>
    <property type="match status" value="1"/>
</dbReference>
<evidence type="ECO:0000259" key="3">
    <source>
        <dbReference type="PROSITE" id="PS51500"/>
    </source>
</evidence>
<dbReference type="PANTHER" id="PTHR46797">
    <property type="entry name" value="HTH-TYPE TRANSCRIPTIONAL REGULATOR"/>
    <property type="match status" value="1"/>
</dbReference>
<dbReference type="PANTHER" id="PTHR46797:SF1">
    <property type="entry name" value="METHYLPHOSPHONATE SYNTHASE"/>
    <property type="match status" value="1"/>
</dbReference>
<dbReference type="Pfam" id="PF01381">
    <property type="entry name" value="HTH_3"/>
    <property type="match status" value="1"/>
</dbReference>
<dbReference type="SMART" id="SM00530">
    <property type="entry name" value="HTH_XRE"/>
    <property type="match status" value="1"/>
</dbReference>
<protein>
    <submittedName>
        <fullName evidence="4">Helix-turn-helix domain-containing protein</fullName>
    </submittedName>
</protein>
<dbReference type="InterPro" id="IPR050807">
    <property type="entry name" value="TransReg_Diox_bact_type"/>
</dbReference>
<dbReference type="EMBL" id="JADCLJ010000019">
    <property type="protein sequence ID" value="MBE4907939.1"/>
    <property type="molecule type" value="Genomic_DNA"/>
</dbReference>
<keyword evidence="1" id="KW-0238">DNA-binding</keyword>
<proteinExistence type="predicted"/>
<dbReference type="InterPro" id="IPR036281">
    <property type="entry name" value="SinR/SinI_dimer_dom_sf"/>
</dbReference>
<feature type="domain" description="HTH cro/C1-type" evidence="2">
    <location>
        <begin position="6"/>
        <end position="61"/>
    </location>
</feature>
<dbReference type="InterPro" id="IPR010982">
    <property type="entry name" value="Lambda_DNA-bd_dom_sf"/>
</dbReference>
<accession>A0ABR9QHG9</accession>
<evidence type="ECO:0000259" key="2">
    <source>
        <dbReference type="PROSITE" id="PS50943"/>
    </source>
</evidence>
<dbReference type="InterPro" id="IPR001387">
    <property type="entry name" value="Cro/C1-type_HTH"/>
</dbReference>
<gene>
    <name evidence="4" type="ORF">IMZ08_07725</name>
</gene>
<evidence type="ECO:0000313" key="4">
    <source>
        <dbReference type="EMBL" id="MBE4907939.1"/>
    </source>
</evidence>
<comment type="caution">
    <text evidence="4">The sequence shown here is derived from an EMBL/GenBank/DDBJ whole genome shotgun (WGS) entry which is preliminary data.</text>
</comment>
<dbReference type="SUPFAM" id="SSF47406">
    <property type="entry name" value="SinR repressor dimerisation domain-like"/>
    <property type="match status" value="1"/>
</dbReference>
<dbReference type="CDD" id="cd00093">
    <property type="entry name" value="HTH_XRE"/>
    <property type="match status" value="1"/>
</dbReference>
<name>A0ABR9QHG9_9BACI</name>
<evidence type="ECO:0000313" key="5">
    <source>
        <dbReference type="Proteomes" id="UP001516662"/>
    </source>
</evidence>
<evidence type="ECO:0000256" key="1">
    <source>
        <dbReference type="ARBA" id="ARBA00023125"/>
    </source>
</evidence>
<feature type="domain" description="Sin" evidence="3">
    <location>
        <begin position="66"/>
        <end position="104"/>
    </location>
</feature>